<dbReference type="EMBL" id="JBAMMX010000014">
    <property type="protein sequence ID" value="KAK6927924.1"/>
    <property type="molecule type" value="Genomic_DNA"/>
</dbReference>
<keyword evidence="11" id="KW-1185">Reference proteome</keyword>
<evidence type="ECO:0000256" key="2">
    <source>
        <dbReference type="ARBA" id="ARBA00012513"/>
    </source>
</evidence>
<feature type="domain" description="Wall-associated receptor kinase C-terminal" evidence="9">
    <location>
        <begin position="156"/>
        <end position="250"/>
    </location>
</feature>
<dbReference type="EC" id="2.7.11.1" evidence="2"/>
<evidence type="ECO:0000259" key="9">
    <source>
        <dbReference type="Pfam" id="PF14380"/>
    </source>
</evidence>
<dbReference type="Proteomes" id="UP001370490">
    <property type="component" value="Unassembled WGS sequence"/>
</dbReference>
<dbReference type="InterPro" id="IPR025287">
    <property type="entry name" value="WAK_GUB"/>
</dbReference>
<proteinExistence type="predicted"/>
<reference evidence="10 11" key="1">
    <citation type="submission" date="2023-12" db="EMBL/GenBank/DDBJ databases">
        <title>A high-quality genome assembly for Dillenia turbinata (Dilleniales).</title>
        <authorList>
            <person name="Chanderbali A."/>
        </authorList>
    </citation>
    <scope>NUCLEOTIDE SEQUENCE [LARGE SCALE GENOMIC DNA]</scope>
    <source>
        <strain evidence="10">LSX21</strain>
        <tissue evidence="10">Leaf</tissue>
    </source>
</reference>
<evidence type="ECO:0000256" key="6">
    <source>
        <dbReference type="ARBA" id="ARBA00048679"/>
    </source>
</evidence>
<evidence type="ECO:0000256" key="4">
    <source>
        <dbReference type="ARBA" id="ARBA00023180"/>
    </source>
</evidence>
<sequence>MSSSIIPALLFFSIIITSLADESPIGADYRYSNCSQTFQCGNIANIGYPFWGQNRPEYCGHPKFLLNCSGQTPEINILSQQFRVMGINNMTYTLNLTRSDYWGTYCPNDYENTTMDYDFFNYTQNTQNIFLYYDCQPVYISPPITSQSIEFICDNTTNGNSITGYYVTRNLTSVLNLSAICATNVIVPVYQGNAQYLESNLSTSNLLGAIDGGFGLKWNASNSECENCVWSGGQCGFNKSTNGFICFCENGAHPSTCHPLITARVKTFDDDRLSASSCYLFFILARMNSGSGWAEPNKRMPSQVESNLGLMGLNPARPRGLGSGYRTFSIILIAIAINK</sequence>
<dbReference type="PANTHER" id="PTHR33138:SF72">
    <property type="entry name" value="WALL-ASSOCIATED RECEPTOR KINASE CARBOXY-TERMINAL PROTEIN"/>
    <property type="match status" value="1"/>
</dbReference>
<dbReference type="GO" id="GO:0004674">
    <property type="term" value="F:protein serine/threonine kinase activity"/>
    <property type="evidence" value="ECO:0007669"/>
    <property type="project" value="UniProtKB-EC"/>
</dbReference>
<dbReference type="AlphaFoldDB" id="A0AAN8V709"/>
<feature type="domain" description="Wall-associated receptor kinase galacturonan-binding" evidence="8">
    <location>
        <begin position="34"/>
        <end position="97"/>
    </location>
</feature>
<keyword evidence="10" id="KW-0808">Transferase</keyword>
<comment type="catalytic activity">
    <reaction evidence="6">
        <text>L-seryl-[protein] + ATP = O-phospho-L-seryl-[protein] + ADP + H(+)</text>
        <dbReference type="Rhea" id="RHEA:17989"/>
        <dbReference type="Rhea" id="RHEA-COMP:9863"/>
        <dbReference type="Rhea" id="RHEA-COMP:11604"/>
        <dbReference type="ChEBI" id="CHEBI:15378"/>
        <dbReference type="ChEBI" id="CHEBI:29999"/>
        <dbReference type="ChEBI" id="CHEBI:30616"/>
        <dbReference type="ChEBI" id="CHEBI:83421"/>
        <dbReference type="ChEBI" id="CHEBI:456216"/>
        <dbReference type="EC" id="2.7.11.1"/>
    </reaction>
</comment>
<evidence type="ECO:0000256" key="5">
    <source>
        <dbReference type="ARBA" id="ARBA00047899"/>
    </source>
</evidence>
<comment type="caution">
    <text evidence="10">The sequence shown here is derived from an EMBL/GenBank/DDBJ whole genome shotgun (WGS) entry which is preliminary data.</text>
</comment>
<dbReference type="PANTHER" id="PTHR33138">
    <property type="entry name" value="OS01G0690200 PROTEIN"/>
    <property type="match status" value="1"/>
</dbReference>
<feature type="chain" id="PRO_5042947218" description="non-specific serine/threonine protein kinase" evidence="7">
    <location>
        <begin position="21"/>
        <end position="339"/>
    </location>
</feature>
<evidence type="ECO:0000259" key="8">
    <source>
        <dbReference type="Pfam" id="PF13947"/>
    </source>
</evidence>
<comment type="subcellular location">
    <subcellularLocation>
        <location evidence="1">Membrane</location>
        <topology evidence="1">Single-pass membrane protein</topology>
    </subcellularLocation>
</comment>
<name>A0AAN8V709_9MAGN</name>
<feature type="signal peptide" evidence="7">
    <location>
        <begin position="1"/>
        <end position="20"/>
    </location>
</feature>
<accession>A0AAN8V709</accession>
<gene>
    <name evidence="10" type="ORF">RJ641_006515</name>
</gene>
<keyword evidence="3 7" id="KW-0732">Signal</keyword>
<evidence type="ECO:0000313" key="10">
    <source>
        <dbReference type="EMBL" id="KAK6927924.1"/>
    </source>
</evidence>
<dbReference type="Pfam" id="PF13947">
    <property type="entry name" value="GUB_WAK_bind"/>
    <property type="match status" value="1"/>
</dbReference>
<evidence type="ECO:0000313" key="11">
    <source>
        <dbReference type="Proteomes" id="UP001370490"/>
    </source>
</evidence>
<keyword evidence="4" id="KW-0325">Glycoprotein</keyword>
<comment type="catalytic activity">
    <reaction evidence="5">
        <text>L-threonyl-[protein] + ATP = O-phospho-L-threonyl-[protein] + ADP + H(+)</text>
        <dbReference type="Rhea" id="RHEA:46608"/>
        <dbReference type="Rhea" id="RHEA-COMP:11060"/>
        <dbReference type="Rhea" id="RHEA-COMP:11605"/>
        <dbReference type="ChEBI" id="CHEBI:15378"/>
        <dbReference type="ChEBI" id="CHEBI:30013"/>
        <dbReference type="ChEBI" id="CHEBI:30616"/>
        <dbReference type="ChEBI" id="CHEBI:61977"/>
        <dbReference type="ChEBI" id="CHEBI:456216"/>
        <dbReference type="EC" id="2.7.11.1"/>
    </reaction>
</comment>
<keyword evidence="10" id="KW-0418">Kinase</keyword>
<organism evidence="10 11">
    <name type="scientific">Dillenia turbinata</name>
    <dbReference type="NCBI Taxonomy" id="194707"/>
    <lineage>
        <taxon>Eukaryota</taxon>
        <taxon>Viridiplantae</taxon>
        <taxon>Streptophyta</taxon>
        <taxon>Embryophyta</taxon>
        <taxon>Tracheophyta</taxon>
        <taxon>Spermatophyta</taxon>
        <taxon>Magnoliopsida</taxon>
        <taxon>eudicotyledons</taxon>
        <taxon>Gunneridae</taxon>
        <taxon>Pentapetalae</taxon>
        <taxon>Dilleniales</taxon>
        <taxon>Dilleniaceae</taxon>
        <taxon>Dillenia</taxon>
    </lineage>
</organism>
<evidence type="ECO:0000256" key="1">
    <source>
        <dbReference type="ARBA" id="ARBA00004167"/>
    </source>
</evidence>
<protein>
    <recommendedName>
        <fullName evidence="2">non-specific serine/threonine protein kinase</fullName>
        <ecNumber evidence="2">2.7.11.1</ecNumber>
    </recommendedName>
</protein>
<dbReference type="Pfam" id="PF14380">
    <property type="entry name" value="WAK_assoc"/>
    <property type="match status" value="1"/>
</dbReference>
<dbReference type="GO" id="GO:0016020">
    <property type="term" value="C:membrane"/>
    <property type="evidence" value="ECO:0007669"/>
    <property type="project" value="UniProtKB-SubCell"/>
</dbReference>
<dbReference type="GO" id="GO:0030247">
    <property type="term" value="F:polysaccharide binding"/>
    <property type="evidence" value="ECO:0007669"/>
    <property type="project" value="InterPro"/>
</dbReference>
<dbReference type="InterPro" id="IPR032872">
    <property type="entry name" value="WAK_assoc_C"/>
</dbReference>
<evidence type="ECO:0000256" key="3">
    <source>
        <dbReference type="ARBA" id="ARBA00022729"/>
    </source>
</evidence>
<evidence type="ECO:0000256" key="7">
    <source>
        <dbReference type="SAM" id="SignalP"/>
    </source>
</evidence>
<keyword evidence="10" id="KW-0675">Receptor</keyword>